<keyword evidence="2" id="KW-1185">Reference proteome</keyword>
<dbReference type="GO" id="GO:0016779">
    <property type="term" value="F:nucleotidyltransferase activity"/>
    <property type="evidence" value="ECO:0007669"/>
    <property type="project" value="UniProtKB-KW"/>
</dbReference>
<protein>
    <submittedName>
        <fullName evidence="1">Cytidylyltransferase domain-containing protein</fullName>
    </submittedName>
</protein>
<dbReference type="EMBL" id="JBHSZI010000001">
    <property type="protein sequence ID" value="MFC7058374.1"/>
    <property type="molecule type" value="Genomic_DNA"/>
</dbReference>
<dbReference type="CDD" id="cd02518">
    <property type="entry name" value="GT2_SpsF"/>
    <property type="match status" value="1"/>
</dbReference>
<dbReference type="PANTHER" id="PTHR42866:SF1">
    <property type="entry name" value="SPORE COAT POLYSACCHARIDE BIOSYNTHESIS PROTEIN SPSF"/>
    <property type="match status" value="1"/>
</dbReference>
<dbReference type="InterPro" id="IPR029044">
    <property type="entry name" value="Nucleotide-diphossugar_trans"/>
</dbReference>
<dbReference type="Pfam" id="PF02348">
    <property type="entry name" value="CTP_transf_3"/>
    <property type="match status" value="1"/>
</dbReference>
<comment type="caution">
    <text evidence="1">The sequence shown here is derived from an EMBL/GenBank/DDBJ whole genome shotgun (WGS) entry which is preliminary data.</text>
</comment>
<dbReference type="Gene3D" id="3.90.550.10">
    <property type="entry name" value="Spore Coat Polysaccharide Biosynthesis Protein SpsA, Chain A"/>
    <property type="match status" value="1"/>
</dbReference>
<keyword evidence="1" id="KW-0548">Nucleotidyltransferase</keyword>
<dbReference type="Proteomes" id="UP001596445">
    <property type="component" value="Unassembled WGS sequence"/>
</dbReference>
<organism evidence="1 2">
    <name type="scientific">Halovenus salina</name>
    <dbReference type="NCBI Taxonomy" id="1510225"/>
    <lineage>
        <taxon>Archaea</taxon>
        <taxon>Methanobacteriati</taxon>
        <taxon>Methanobacteriota</taxon>
        <taxon>Stenosarchaea group</taxon>
        <taxon>Halobacteria</taxon>
        <taxon>Halobacteriales</taxon>
        <taxon>Haloarculaceae</taxon>
        <taxon>Halovenus</taxon>
    </lineage>
</organism>
<keyword evidence="1" id="KW-0808">Transferase</keyword>
<dbReference type="SUPFAM" id="SSF53448">
    <property type="entry name" value="Nucleotide-diphospho-sugar transferases"/>
    <property type="match status" value="1"/>
</dbReference>
<dbReference type="PANTHER" id="PTHR42866">
    <property type="entry name" value="3-DEOXY-MANNO-OCTULOSONATE CYTIDYLYLTRANSFERASE"/>
    <property type="match status" value="1"/>
</dbReference>
<proteinExistence type="predicted"/>
<dbReference type="RefSeq" id="WP_382185282.1">
    <property type="nucleotide sequence ID" value="NZ_JBHSZI010000001.1"/>
</dbReference>
<name>A0ABD5W438_9EURY</name>
<reference evidence="1 2" key="1">
    <citation type="journal article" date="2019" name="Int. J. Syst. Evol. Microbiol.">
        <title>The Global Catalogue of Microorganisms (GCM) 10K type strain sequencing project: providing services to taxonomists for standard genome sequencing and annotation.</title>
        <authorList>
            <consortium name="The Broad Institute Genomics Platform"/>
            <consortium name="The Broad Institute Genome Sequencing Center for Infectious Disease"/>
            <person name="Wu L."/>
            <person name="Ma J."/>
        </authorList>
    </citation>
    <scope>NUCLEOTIDE SEQUENCE [LARGE SCALE GENOMIC DNA]</scope>
    <source>
        <strain evidence="1 2">JCM 30072</strain>
    </source>
</reference>
<dbReference type="InterPro" id="IPR003329">
    <property type="entry name" value="Cytidylyl_trans"/>
</dbReference>
<evidence type="ECO:0000313" key="2">
    <source>
        <dbReference type="Proteomes" id="UP001596445"/>
    </source>
</evidence>
<sequence>MSHHTVAIIQARMGSTRLPGKVLLPLGGRFELDHVVDRVQSATNIDTVVVATSTKQADDIIEWHAQQTGVEVFRGDEENVLDRMYRAAESVDADEVVRITADCPLLDPATVDEVIAQRRDTGVEYATNILERTFPRGLDVEVFTFESFNRVHEHAQDPAHLEHVTLYYRDNPDQFEFHSVTAEETFRKGSPQNRPNLRLTLDEAADYKLLRAVFDGLEYDRTPGFADAVDYIDEHGLADINTTVSQKKPK</sequence>
<accession>A0ABD5W438</accession>
<gene>
    <name evidence="1" type="ORF">ACFQQG_09535</name>
</gene>
<evidence type="ECO:0000313" key="1">
    <source>
        <dbReference type="EMBL" id="MFC7058374.1"/>
    </source>
</evidence>
<dbReference type="AlphaFoldDB" id="A0ABD5W438"/>